<dbReference type="InterPro" id="IPR029063">
    <property type="entry name" value="SAM-dependent_MTases_sf"/>
</dbReference>
<gene>
    <name evidence="1" type="ORF">C7I84_13680</name>
</gene>
<dbReference type="GO" id="GO:0008168">
    <property type="term" value="F:methyltransferase activity"/>
    <property type="evidence" value="ECO:0007669"/>
    <property type="project" value="UniProtKB-KW"/>
</dbReference>
<evidence type="ECO:0000313" key="1">
    <source>
        <dbReference type="EMBL" id="PSJ59073.1"/>
    </source>
</evidence>
<keyword evidence="1" id="KW-0808">Transferase</keyword>
<dbReference type="GO" id="GO:0032259">
    <property type="term" value="P:methylation"/>
    <property type="evidence" value="ECO:0007669"/>
    <property type="project" value="UniProtKB-KW"/>
</dbReference>
<dbReference type="CDD" id="cd02440">
    <property type="entry name" value="AdoMet_MTases"/>
    <property type="match status" value="1"/>
</dbReference>
<protein>
    <submittedName>
        <fullName evidence="1">Methyltransferase type 11</fullName>
    </submittedName>
</protein>
<dbReference type="Proteomes" id="UP000241229">
    <property type="component" value="Unassembled WGS sequence"/>
</dbReference>
<reference evidence="1 2" key="1">
    <citation type="submission" date="2018-03" db="EMBL/GenBank/DDBJ databases">
        <title>The draft genome of Mesorhizobium sp. 6GN-30.</title>
        <authorList>
            <person name="Liu L."/>
            <person name="Li L."/>
            <person name="Wang T."/>
            <person name="Zhang X."/>
            <person name="Liang L."/>
        </authorList>
    </citation>
    <scope>NUCLEOTIDE SEQUENCE [LARGE SCALE GENOMIC DNA]</scope>
    <source>
        <strain evidence="1 2">6GN30</strain>
    </source>
</reference>
<proteinExistence type="predicted"/>
<comment type="caution">
    <text evidence="1">The sequence shown here is derived from an EMBL/GenBank/DDBJ whole genome shotgun (WGS) entry which is preliminary data.</text>
</comment>
<dbReference type="Gene3D" id="3.40.50.150">
    <property type="entry name" value="Vaccinia Virus protein VP39"/>
    <property type="match status" value="1"/>
</dbReference>
<dbReference type="OrthoDB" id="9777830at2"/>
<dbReference type="PANTHER" id="PTHR43861">
    <property type="entry name" value="TRANS-ACONITATE 2-METHYLTRANSFERASE-RELATED"/>
    <property type="match status" value="1"/>
</dbReference>
<accession>A0A2P7S9B2</accession>
<dbReference type="AlphaFoldDB" id="A0A2P7S9B2"/>
<dbReference type="SUPFAM" id="SSF53335">
    <property type="entry name" value="S-adenosyl-L-methionine-dependent methyltransferases"/>
    <property type="match status" value="1"/>
</dbReference>
<dbReference type="Pfam" id="PF13489">
    <property type="entry name" value="Methyltransf_23"/>
    <property type="match status" value="1"/>
</dbReference>
<dbReference type="EMBL" id="PXYK01000012">
    <property type="protein sequence ID" value="PSJ59073.1"/>
    <property type="molecule type" value="Genomic_DNA"/>
</dbReference>
<name>A0A2P7S9B2_9HYPH</name>
<evidence type="ECO:0000313" key="2">
    <source>
        <dbReference type="Proteomes" id="UP000241229"/>
    </source>
</evidence>
<organism evidence="1 2">
    <name type="scientific">Kumtagia ephedrae</name>
    <dbReference type="NCBI Taxonomy" id="2116701"/>
    <lineage>
        <taxon>Bacteria</taxon>
        <taxon>Pseudomonadati</taxon>
        <taxon>Pseudomonadota</taxon>
        <taxon>Alphaproteobacteria</taxon>
        <taxon>Hyphomicrobiales</taxon>
        <taxon>Phyllobacteriaceae</taxon>
        <taxon>Kumtagia</taxon>
    </lineage>
</organism>
<keyword evidence="1" id="KW-0489">Methyltransferase</keyword>
<sequence>MRMAGPTRPAGDEKVLPPCPITGKPAARRIHGVSARVIEDIWRIGQGVDVKHLFKGIDRVTLYESPTGLVFFEPRVVGDGAFYQTYYDEWDVHERLNDVADTRVDYKRAASFIPDGAEVVDVGCGPGVFRRHLSHARYTGLDPYAGPDADEVVIRETLEAYAEQRPESFDVATAFHVIEHVPDPRRHAELMVRLLKPGGLLILAAPLHPSPLTEIPNLPINIPPHHVTWWNPGAYRALAAELGLEVVEAGTLQPSPHQGLIYWLHRLLFKRTDKAPHERYIAHRWSWHAAIALAYPLAKIANRIKTLPNGARPVDAFLVARKPDRQ</sequence>
<keyword evidence="2" id="KW-1185">Reference proteome</keyword>